<dbReference type="SUPFAM" id="SSF51306">
    <property type="entry name" value="LexA/Signal peptidase"/>
    <property type="match status" value="1"/>
</dbReference>
<gene>
    <name evidence="7" type="ORF">EV692_2434</name>
</gene>
<evidence type="ECO:0000313" key="7">
    <source>
        <dbReference type="EMBL" id="TCK64948.1"/>
    </source>
</evidence>
<keyword evidence="4" id="KW-0238">DNA-binding</keyword>
<dbReference type="PANTHER" id="PTHR40661:SF3">
    <property type="entry name" value="FELS-1 PROPHAGE TRANSCRIPTIONAL REGULATOR"/>
    <property type="match status" value="1"/>
</dbReference>
<keyword evidence="5" id="KW-0804">Transcription</keyword>
<dbReference type="GO" id="GO:0016020">
    <property type="term" value="C:membrane"/>
    <property type="evidence" value="ECO:0007669"/>
    <property type="project" value="InterPro"/>
</dbReference>
<dbReference type="InterPro" id="IPR039418">
    <property type="entry name" value="LexA-like"/>
</dbReference>
<dbReference type="PANTHER" id="PTHR40661">
    <property type="match status" value="1"/>
</dbReference>
<organism evidence="7 8">
    <name type="scientific">Lonepinella koalarum</name>
    <dbReference type="NCBI Taxonomy" id="53417"/>
    <lineage>
        <taxon>Bacteria</taxon>
        <taxon>Pseudomonadati</taxon>
        <taxon>Pseudomonadota</taxon>
        <taxon>Gammaproteobacteria</taxon>
        <taxon>Pasteurellales</taxon>
        <taxon>Pasteurellaceae</taxon>
        <taxon>Lonepinella</taxon>
    </lineage>
</organism>
<dbReference type="GO" id="GO:0006508">
    <property type="term" value="P:proteolysis"/>
    <property type="evidence" value="ECO:0007669"/>
    <property type="project" value="UniProtKB-KW"/>
</dbReference>
<evidence type="ECO:0000256" key="1">
    <source>
        <dbReference type="ARBA" id="ARBA00022670"/>
    </source>
</evidence>
<dbReference type="OrthoDB" id="5676324at2"/>
<keyword evidence="3" id="KW-0805">Transcription regulation</keyword>
<evidence type="ECO:0000256" key="5">
    <source>
        <dbReference type="ARBA" id="ARBA00023163"/>
    </source>
</evidence>
<dbReference type="PROSITE" id="PS51702">
    <property type="entry name" value="HTH_MU"/>
    <property type="match status" value="1"/>
</dbReference>
<evidence type="ECO:0000256" key="2">
    <source>
        <dbReference type="ARBA" id="ARBA00022801"/>
    </source>
</evidence>
<dbReference type="PROSITE" id="PS00501">
    <property type="entry name" value="SPASE_I_1"/>
    <property type="match status" value="1"/>
</dbReference>
<dbReference type="RefSeq" id="WP_132302984.1">
    <property type="nucleotide sequence ID" value="NZ_CP170642.1"/>
</dbReference>
<dbReference type="InterPro" id="IPR036286">
    <property type="entry name" value="LexA/Signal_pep-like_sf"/>
</dbReference>
<protein>
    <submittedName>
        <fullName evidence="7">Phage repressor protein C with HTH and peptisase S24 domain</fullName>
    </submittedName>
</protein>
<dbReference type="InterPro" id="IPR036388">
    <property type="entry name" value="WH-like_DNA-bd_sf"/>
</dbReference>
<dbReference type="Pfam" id="PF00717">
    <property type="entry name" value="Peptidase_S24"/>
    <property type="match status" value="1"/>
</dbReference>
<dbReference type="Gene3D" id="1.10.10.10">
    <property type="entry name" value="Winged helix-like DNA-binding domain superfamily/Winged helix DNA-binding domain"/>
    <property type="match status" value="1"/>
</dbReference>
<sequence length="222" mass="25710">MIQDWYELKDLLGIAGLPATVQGITKKAKLENWERKRKENVKGRVYEYHYTSFPPSVQQALGFTPDIIQSPTYSGKALNLQTDDEDYCDIVDFREIDVSAGFGCENEEIYQQDWVKVERAWLIRNRLNPNNCVMFKVHGDSMEPTLSDNEEIIVDRSKQTLTEGKIFVLNHMGTMWVKRVKINFDSIELISDNDFYSPIVLTEDDANQLNIIGQVVRGYRDF</sequence>
<proteinExistence type="predicted"/>
<dbReference type="Proteomes" id="UP000295496">
    <property type="component" value="Unassembled WGS sequence"/>
</dbReference>
<keyword evidence="8" id="KW-1185">Reference proteome</keyword>
<keyword evidence="1" id="KW-0645">Protease</keyword>
<evidence type="ECO:0000256" key="4">
    <source>
        <dbReference type="ARBA" id="ARBA00023125"/>
    </source>
</evidence>
<dbReference type="Pfam" id="PF02316">
    <property type="entry name" value="HTH_Tnp_Mu_1"/>
    <property type="match status" value="1"/>
</dbReference>
<dbReference type="AlphaFoldDB" id="A0A4R1KJF9"/>
<dbReference type="InterPro" id="IPR009061">
    <property type="entry name" value="DNA-bd_dom_put_sf"/>
</dbReference>
<dbReference type="InterPro" id="IPR003314">
    <property type="entry name" value="Mu-type_HTH"/>
</dbReference>
<evidence type="ECO:0000256" key="3">
    <source>
        <dbReference type="ARBA" id="ARBA00023015"/>
    </source>
</evidence>
<dbReference type="EMBL" id="SMGJ01000012">
    <property type="protein sequence ID" value="TCK64948.1"/>
    <property type="molecule type" value="Genomic_DNA"/>
</dbReference>
<accession>A0A4R1KJF9</accession>
<name>A0A4R1KJF9_9PAST</name>
<dbReference type="GO" id="GO:0004252">
    <property type="term" value="F:serine-type endopeptidase activity"/>
    <property type="evidence" value="ECO:0007669"/>
    <property type="project" value="InterPro"/>
</dbReference>
<dbReference type="GO" id="GO:0003677">
    <property type="term" value="F:DNA binding"/>
    <property type="evidence" value="ECO:0007669"/>
    <property type="project" value="UniProtKB-KW"/>
</dbReference>
<dbReference type="SUPFAM" id="SSF46955">
    <property type="entry name" value="Putative DNA-binding domain"/>
    <property type="match status" value="1"/>
</dbReference>
<dbReference type="CDD" id="cd06529">
    <property type="entry name" value="S24_LexA-like"/>
    <property type="match status" value="1"/>
</dbReference>
<keyword evidence="2" id="KW-0378">Hydrolase</keyword>
<feature type="domain" description="HTH Mu-type" evidence="6">
    <location>
        <begin position="2"/>
        <end position="69"/>
    </location>
</feature>
<dbReference type="InterPro" id="IPR019756">
    <property type="entry name" value="Pept_S26A_signal_pept_1_Ser-AS"/>
</dbReference>
<evidence type="ECO:0000313" key="8">
    <source>
        <dbReference type="Proteomes" id="UP000295496"/>
    </source>
</evidence>
<comment type="caution">
    <text evidence="7">The sequence shown here is derived from an EMBL/GenBank/DDBJ whole genome shotgun (WGS) entry which is preliminary data.</text>
</comment>
<reference evidence="7 8" key="1">
    <citation type="submission" date="2019-03" db="EMBL/GenBank/DDBJ databases">
        <title>Genomic Encyclopedia of Type Strains, Phase IV (KMG-IV): sequencing the most valuable type-strain genomes for metagenomic binning, comparative biology and taxonomic classification.</title>
        <authorList>
            <person name="Goeker M."/>
        </authorList>
    </citation>
    <scope>NUCLEOTIDE SEQUENCE [LARGE SCALE GENOMIC DNA]</scope>
    <source>
        <strain evidence="7 8">DSM 10053</strain>
    </source>
</reference>
<dbReference type="Gene3D" id="2.10.109.10">
    <property type="entry name" value="Umud Fragment, subunit A"/>
    <property type="match status" value="1"/>
</dbReference>
<evidence type="ECO:0000259" key="6">
    <source>
        <dbReference type="PROSITE" id="PS51702"/>
    </source>
</evidence>
<dbReference type="InterPro" id="IPR015927">
    <property type="entry name" value="Peptidase_S24_S26A/B/C"/>
</dbReference>